<keyword evidence="3" id="KW-1185">Reference proteome</keyword>
<feature type="compositionally biased region" description="Low complexity" evidence="1">
    <location>
        <begin position="174"/>
        <end position="189"/>
    </location>
</feature>
<evidence type="ECO:0000313" key="2">
    <source>
        <dbReference type="EMBL" id="GFS13404.1"/>
    </source>
</evidence>
<organism evidence="2 3">
    <name type="scientific">Elysia marginata</name>
    <dbReference type="NCBI Taxonomy" id="1093978"/>
    <lineage>
        <taxon>Eukaryota</taxon>
        <taxon>Metazoa</taxon>
        <taxon>Spiralia</taxon>
        <taxon>Lophotrochozoa</taxon>
        <taxon>Mollusca</taxon>
        <taxon>Gastropoda</taxon>
        <taxon>Heterobranchia</taxon>
        <taxon>Euthyneura</taxon>
        <taxon>Panpulmonata</taxon>
        <taxon>Sacoglossa</taxon>
        <taxon>Placobranchoidea</taxon>
        <taxon>Plakobranchidae</taxon>
        <taxon>Elysia</taxon>
    </lineage>
</organism>
<dbReference type="EMBL" id="BMAT01006478">
    <property type="protein sequence ID" value="GFS13404.1"/>
    <property type="molecule type" value="Genomic_DNA"/>
</dbReference>
<reference evidence="2 3" key="1">
    <citation type="journal article" date="2021" name="Elife">
        <title>Chloroplast acquisition without the gene transfer in kleptoplastic sea slugs, Plakobranchus ocellatus.</title>
        <authorList>
            <person name="Maeda T."/>
            <person name="Takahashi S."/>
            <person name="Yoshida T."/>
            <person name="Shimamura S."/>
            <person name="Takaki Y."/>
            <person name="Nagai Y."/>
            <person name="Toyoda A."/>
            <person name="Suzuki Y."/>
            <person name="Arimoto A."/>
            <person name="Ishii H."/>
            <person name="Satoh N."/>
            <person name="Nishiyama T."/>
            <person name="Hasebe M."/>
            <person name="Maruyama T."/>
            <person name="Minagawa J."/>
            <person name="Obokata J."/>
            <person name="Shigenobu S."/>
        </authorList>
    </citation>
    <scope>NUCLEOTIDE SEQUENCE [LARGE SCALE GENOMIC DNA]</scope>
</reference>
<dbReference type="AlphaFoldDB" id="A0AAV4IUN6"/>
<proteinExistence type="predicted"/>
<feature type="region of interest" description="Disordered" evidence="1">
    <location>
        <begin position="174"/>
        <end position="193"/>
    </location>
</feature>
<evidence type="ECO:0000256" key="1">
    <source>
        <dbReference type="SAM" id="MobiDB-lite"/>
    </source>
</evidence>
<dbReference type="Proteomes" id="UP000762676">
    <property type="component" value="Unassembled WGS sequence"/>
</dbReference>
<protein>
    <submittedName>
        <fullName evidence="2">Uncharacterized protein</fullName>
    </submittedName>
</protein>
<gene>
    <name evidence="2" type="ORF">ElyMa_003135900</name>
</gene>
<dbReference type="InterPro" id="IPR036691">
    <property type="entry name" value="Endo/exonu/phosph_ase_sf"/>
</dbReference>
<sequence>MLGLVYSSMRRLTLVACKEETIKWIKGQEGDVSNALVKYIDHDKTQKTSWSSTALCFNSSRLDFVLPLDPGGRAVPKTDKLILLVDFNARVSTDHLIWDSAIGKNGIGRCNSTGLLLLQYCAENGLLITNNSSASLLVTGHRGCIQALGTGDMATAAPWSYPTATETLRLGLASSTTSEPTDDPTPQMTTDEDGHLLQRRTNKHILSISQPVAA</sequence>
<name>A0AAV4IUN6_9GAST</name>
<accession>A0AAV4IUN6</accession>
<evidence type="ECO:0000313" key="3">
    <source>
        <dbReference type="Proteomes" id="UP000762676"/>
    </source>
</evidence>
<dbReference type="Gene3D" id="3.60.10.10">
    <property type="entry name" value="Endonuclease/exonuclease/phosphatase"/>
    <property type="match status" value="1"/>
</dbReference>
<comment type="caution">
    <text evidence="2">The sequence shown here is derived from an EMBL/GenBank/DDBJ whole genome shotgun (WGS) entry which is preliminary data.</text>
</comment>